<protein>
    <submittedName>
        <fullName evidence="1">Uncharacterized protein</fullName>
    </submittedName>
</protein>
<accession>A0A5C3MVM9</accession>
<dbReference type="EMBL" id="ML213516">
    <property type="protein sequence ID" value="TFK49190.1"/>
    <property type="molecule type" value="Genomic_DNA"/>
</dbReference>
<name>A0A5C3MVM9_9AGAM</name>
<evidence type="ECO:0000313" key="2">
    <source>
        <dbReference type="Proteomes" id="UP000305948"/>
    </source>
</evidence>
<proteinExistence type="predicted"/>
<sequence length="304" mass="34750">MPSTHTEGNSIIELRGAAFEWLGPGRRITVLGVEYEYADSDADDDSIDDAVGPGRTFGKLVKRVAAPLETCLSFCSDLLGNGPDAAFTRFMCRECPGIRSYRHTKRLSWWINNLAGDIARLVQFVIDRRYHLSVRLTAAYYLLFVRKWAGLCTFVPLFHDALLRICQEGSRRGINPSTLQPLQATVTFEEDLMRIMNCEVVEIPAVIIDSSENMTSSLVHYYWVRSLRLRCLDIHTKSDLEAAERASQTIGSRLYRLAPDLNPLECALKSEVQELYDRVNGEVKDKRVQIERREFVEHMVRMRE</sequence>
<organism evidence="1 2">
    <name type="scientific">Heliocybe sulcata</name>
    <dbReference type="NCBI Taxonomy" id="5364"/>
    <lineage>
        <taxon>Eukaryota</taxon>
        <taxon>Fungi</taxon>
        <taxon>Dikarya</taxon>
        <taxon>Basidiomycota</taxon>
        <taxon>Agaricomycotina</taxon>
        <taxon>Agaricomycetes</taxon>
        <taxon>Gloeophyllales</taxon>
        <taxon>Gloeophyllaceae</taxon>
        <taxon>Heliocybe</taxon>
    </lineage>
</organism>
<reference evidence="1 2" key="1">
    <citation type="journal article" date="2019" name="Nat. Ecol. Evol.">
        <title>Megaphylogeny resolves global patterns of mushroom evolution.</title>
        <authorList>
            <person name="Varga T."/>
            <person name="Krizsan K."/>
            <person name="Foldi C."/>
            <person name="Dima B."/>
            <person name="Sanchez-Garcia M."/>
            <person name="Sanchez-Ramirez S."/>
            <person name="Szollosi G.J."/>
            <person name="Szarkandi J.G."/>
            <person name="Papp V."/>
            <person name="Albert L."/>
            <person name="Andreopoulos W."/>
            <person name="Angelini C."/>
            <person name="Antonin V."/>
            <person name="Barry K.W."/>
            <person name="Bougher N.L."/>
            <person name="Buchanan P."/>
            <person name="Buyck B."/>
            <person name="Bense V."/>
            <person name="Catcheside P."/>
            <person name="Chovatia M."/>
            <person name="Cooper J."/>
            <person name="Damon W."/>
            <person name="Desjardin D."/>
            <person name="Finy P."/>
            <person name="Geml J."/>
            <person name="Haridas S."/>
            <person name="Hughes K."/>
            <person name="Justo A."/>
            <person name="Karasinski D."/>
            <person name="Kautmanova I."/>
            <person name="Kiss B."/>
            <person name="Kocsube S."/>
            <person name="Kotiranta H."/>
            <person name="LaButti K.M."/>
            <person name="Lechner B.E."/>
            <person name="Liimatainen K."/>
            <person name="Lipzen A."/>
            <person name="Lukacs Z."/>
            <person name="Mihaltcheva S."/>
            <person name="Morgado L.N."/>
            <person name="Niskanen T."/>
            <person name="Noordeloos M.E."/>
            <person name="Ohm R.A."/>
            <person name="Ortiz-Santana B."/>
            <person name="Ovrebo C."/>
            <person name="Racz N."/>
            <person name="Riley R."/>
            <person name="Savchenko A."/>
            <person name="Shiryaev A."/>
            <person name="Soop K."/>
            <person name="Spirin V."/>
            <person name="Szebenyi C."/>
            <person name="Tomsovsky M."/>
            <person name="Tulloss R.E."/>
            <person name="Uehling J."/>
            <person name="Grigoriev I.V."/>
            <person name="Vagvolgyi C."/>
            <person name="Papp T."/>
            <person name="Martin F.M."/>
            <person name="Miettinen O."/>
            <person name="Hibbett D.S."/>
            <person name="Nagy L.G."/>
        </authorList>
    </citation>
    <scope>NUCLEOTIDE SEQUENCE [LARGE SCALE GENOMIC DNA]</scope>
    <source>
        <strain evidence="1 2">OMC1185</strain>
    </source>
</reference>
<evidence type="ECO:0000313" key="1">
    <source>
        <dbReference type="EMBL" id="TFK49190.1"/>
    </source>
</evidence>
<dbReference type="Proteomes" id="UP000305948">
    <property type="component" value="Unassembled WGS sequence"/>
</dbReference>
<gene>
    <name evidence="1" type="ORF">OE88DRAFT_1736841</name>
</gene>
<dbReference type="AlphaFoldDB" id="A0A5C3MVM9"/>
<keyword evidence="2" id="KW-1185">Reference proteome</keyword>
<dbReference type="OrthoDB" id="3309756at2759"/>